<feature type="compositionally biased region" description="Low complexity" evidence="1">
    <location>
        <begin position="32"/>
        <end position="55"/>
    </location>
</feature>
<keyword evidence="3" id="KW-1185">Reference proteome</keyword>
<gene>
    <name evidence="2" type="ORF">SPHA_53809</name>
</gene>
<feature type="region of interest" description="Disordered" evidence="1">
    <location>
        <begin position="119"/>
        <end position="165"/>
    </location>
</feature>
<protein>
    <submittedName>
        <fullName evidence="2">Uncharacterized protein</fullName>
    </submittedName>
</protein>
<dbReference type="EMBL" id="CAHIKZ030003441">
    <property type="protein sequence ID" value="CAE1300374.1"/>
    <property type="molecule type" value="Genomic_DNA"/>
</dbReference>
<sequence length="257" mass="26767">MGLAAVGEATGQPRLARDFGDPGAAAGSRRTGPGAAFRRARSASSPAVSAASGVAHHGGGAAPHRRHAVAEQYRVQRGKAILHRVDRRSPTTSHSALLAVVGHQCADIDILGSIARTAQFDPGMDRRDPPPRPGRDHRARCSAAGRGRSPPPVPPRRSAAGCRTERPRCHMQDICGVEPPDDRFARAHRLLRGGAGQPNLIGCDRAADASRPLPGPHSRPSVSGRVAGAGSSCRAWASAIASARSRMRAQGHGKGMP</sequence>
<evidence type="ECO:0000313" key="3">
    <source>
        <dbReference type="Proteomes" id="UP000597762"/>
    </source>
</evidence>
<accession>A0A812DHN5</accession>
<reference evidence="2" key="1">
    <citation type="submission" date="2021-01" db="EMBL/GenBank/DDBJ databases">
        <authorList>
            <person name="Li R."/>
            <person name="Bekaert M."/>
        </authorList>
    </citation>
    <scope>NUCLEOTIDE SEQUENCE</scope>
    <source>
        <strain evidence="2">Farmed</strain>
    </source>
</reference>
<comment type="caution">
    <text evidence="2">The sequence shown here is derived from an EMBL/GenBank/DDBJ whole genome shotgun (WGS) entry which is preliminary data.</text>
</comment>
<evidence type="ECO:0000313" key="2">
    <source>
        <dbReference type="EMBL" id="CAE1300374.1"/>
    </source>
</evidence>
<evidence type="ECO:0000256" key="1">
    <source>
        <dbReference type="SAM" id="MobiDB-lite"/>
    </source>
</evidence>
<organism evidence="2 3">
    <name type="scientific">Acanthosepion pharaonis</name>
    <name type="common">Pharaoh cuttlefish</name>
    <name type="synonym">Sepia pharaonis</name>
    <dbReference type="NCBI Taxonomy" id="158019"/>
    <lineage>
        <taxon>Eukaryota</taxon>
        <taxon>Metazoa</taxon>
        <taxon>Spiralia</taxon>
        <taxon>Lophotrochozoa</taxon>
        <taxon>Mollusca</taxon>
        <taxon>Cephalopoda</taxon>
        <taxon>Coleoidea</taxon>
        <taxon>Decapodiformes</taxon>
        <taxon>Sepiida</taxon>
        <taxon>Sepiina</taxon>
        <taxon>Sepiidae</taxon>
        <taxon>Acanthosepion</taxon>
    </lineage>
</organism>
<feature type="region of interest" description="Disordered" evidence="1">
    <location>
        <begin position="204"/>
        <end position="228"/>
    </location>
</feature>
<proteinExistence type="predicted"/>
<dbReference type="AlphaFoldDB" id="A0A812DHN5"/>
<dbReference type="Proteomes" id="UP000597762">
    <property type="component" value="Unassembled WGS sequence"/>
</dbReference>
<name>A0A812DHN5_ACAPH</name>
<feature type="compositionally biased region" description="Basic and acidic residues" evidence="1">
    <location>
        <begin position="123"/>
        <end position="136"/>
    </location>
</feature>
<feature type="region of interest" description="Disordered" evidence="1">
    <location>
        <begin position="1"/>
        <end position="67"/>
    </location>
</feature>